<comment type="similarity">
    <text evidence="1">Belongs to the ParB family.</text>
</comment>
<evidence type="ECO:0000313" key="4">
    <source>
        <dbReference type="Proteomes" id="UP000243096"/>
    </source>
</evidence>
<dbReference type="AlphaFoldDB" id="A0A2P5K880"/>
<dbReference type="Pfam" id="PF02195">
    <property type="entry name" value="ParB_N"/>
    <property type="match status" value="1"/>
</dbReference>
<sequence length="293" mass="32306">MAVKNLKAMLEAKAAENTQRHHEASHTSDFDVGRQHMMVPVDKIEPNPFQPRTVFNEAKIRELATTISADGLGEPVLLRRKGGGYQLIAGERRWRAVKLLNHPTIEALVIDADDAKTAILALVENLQREDLADFEAALGIKLVMDRFPQRSKLAEYLGIERSDLYRYLAFHALPEFVQERLRANPALLGRVAAADIVKVLKEGESAPDLIQRLDQAITLVERGRLDQTKVASHIARTCGGGVSLAQKTPLMSNGSKVGTFARDHKNIVVKIAVGALSDEKAAELKKFIVKLLG</sequence>
<dbReference type="InterPro" id="IPR004437">
    <property type="entry name" value="ParB/RepB/Spo0J"/>
</dbReference>
<organism evidence="3 4">
    <name type="scientific">Mycetohabitans endofungorum</name>
    <dbReference type="NCBI Taxonomy" id="417203"/>
    <lineage>
        <taxon>Bacteria</taxon>
        <taxon>Pseudomonadati</taxon>
        <taxon>Pseudomonadota</taxon>
        <taxon>Betaproteobacteria</taxon>
        <taxon>Burkholderiales</taxon>
        <taxon>Burkholderiaceae</taxon>
        <taxon>Mycetohabitans</taxon>
    </lineage>
</organism>
<dbReference type="RefSeq" id="WP_104078138.1">
    <property type="nucleotide sequence ID" value="NZ_CP062179.1"/>
</dbReference>
<gene>
    <name evidence="3" type="ORF">B0O95_112115</name>
</gene>
<proteinExistence type="inferred from homology"/>
<evidence type="ECO:0000259" key="2">
    <source>
        <dbReference type="SMART" id="SM00470"/>
    </source>
</evidence>
<dbReference type="CDD" id="cd16393">
    <property type="entry name" value="SPO0J_N"/>
    <property type="match status" value="1"/>
</dbReference>
<evidence type="ECO:0000313" key="3">
    <source>
        <dbReference type="EMBL" id="PPB82938.1"/>
    </source>
</evidence>
<feature type="domain" description="ParB-like N-terminal" evidence="2">
    <location>
        <begin position="37"/>
        <end position="126"/>
    </location>
</feature>
<dbReference type="Gene3D" id="3.90.1530.30">
    <property type="match status" value="1"/>
</dbReference>
<dbReference type="Gene3D" id="1.10.10.2830">
    <property type="match status" value="1"/>
</dbReference>
<dbReference type="GO" id="GO:0005694">
    <property type="term" value="C:chromosome"/>
    <property type="evidence" value="ECO:0007669"/>
    <property type="project" value="TreeGrafter"/>
</dbReference>
<dbReference type="GO" id="GO:0007059">
    <property type="term" value="P:chromosome segregation"/>
    <property type="evidence" value="ECO:0007669"/>
    <property type="project" value="TreeGrafter"/>
</dbReference>
<comment type="caution">
    <text evidence="3">The sequence shown here is derived from an EMBL/GenBank/DDBJ whole genome shotgun (WGS) entry which is preliminary data.</text>
</comment>
<dbReference type="PANTHER" id="PTHR33375">
    <property type="entry name" value="CHROMOSOME-PARTITIONING PROTEIN PARB-RELATED"/>
    <property type="match status" value="1"/>
</dbReference>
<dbReference type="SUPFAM" id="SSF110849">
    <property type="entry name" value="ParB/Sulfiredoxin"/>
    <property type="match status" value="1"/>
</dbReference>
<name>A0A2P5K880_9BURK</name>
<accession>A0A2P5K880</accession>
<dbReference type="SUPFAM" id="SSF109709">
    <property type="entry name" value="KorB DNA-binding domain-like"/>
    <property type="match status" value="1"/>
</dbReference>
<dbReference type="PANTHER" id="PTHR33375:SF1">
    <property type="entry name" value="CHROMOSOME-PARTITIONING PROTEIN PARB-RELATED"/>
    <property type="match status" value="1"/>
</dbReference>
<keyword evidence="4" id="KW-1185">Reference proteome</keyword>
<reference evidence="3 4" key="1">
    <citation type="submission" date="2018-01" db="EMBL/GenBank/DDBJ databases">
        <title>Genomic Encyclopedia of Type Strains, Phase III (KMG-III): the genomes of soil and plant-associated and newly described type strains.</title>
        <authorList>
            <person name="Whitman W."/>
        </authorList>
    </citation>
    <scope>NUCLEOTIDE SEQUENCE [LARGE SCALE GENOMIC DNA]</scope>
    <source>
        <strain evidence="3 4">HKI456</strain>
    </source>
</reference>
<dbReference type="EMBL" id="PRDW01000012">
    <property type="protein sequence ID" value="PPB82938.1"/>
    <property type="molecule type" value="Genomic_DNA"/>
</dbReference>
<dbReference type="SMART" id="SM00470">
    <property type="entry name" value="ParB"/>
    <property type="match status" value="1"/>
</dbReference>
<dbReference type="NCBIfam" id="TIGR00180">
    <property type="entry name" value="parB_part"/>
    <property type="match status" value="1"/>
</dbReference>
<dbReference type="GO" id="GO:0003677">
    <property type="term" value="F:DNA binding"/>
    <property type="evidence" value="ECO:0007669"/>
    <property type="project" value="InterPro"/>
</dbReference>
<dbReference type="InterPro" id="IPR003115">
    <property type="entry name" value="ParB_N"/>
</dbReference>
<evidence type="ECO:0000256" key="1">
    <source>
        <dbReference type="ARBA" id="ARBA00006295"/>
    </source>
</evidence>
<dbReference type="OrthoDB" id="8702972at2"/>
<dbReference type="Proteomes" id="UP000243096">
    <property type="component" value="Unassembled WGS sequence"/>
</dbReference>
<dbReference type="InterPro" id="IPR036086">
    <property type="entry name" value="ParB/Sulfiredoxin_sf"/>
</dbReference>
<dbReference type="InterPro" id="IPR050336">
    <property type="entry name" value="Chromosome_partition/occlusion"/>
</dbReference>
<protein>
    <submittedName>
        <fullName evidence="3">ParB family chromosome partitioning protein</fullName>
    </submittedName>
</protein>